<dbReference type="GO" id="GO:1990444">
    <property type="term" value="F:F-box domain binding"/>
    <property type="evidence" value="ECO:0007669"/>
    <property type="project" value="TreeGrafter"/>
</dbReference>
<dbReference type="InterPro" id="IPR029021">
    <property type="entry name" value="Prot-tyrosine_phosphatase-like"/>
</dbReference>
<dbReference type="KEGG" id="obi:106878232"/>
<name>A0A0L8GB91_OCTBM</name>
<accession>A0A0L8GB91</accession>
<dbReference type="OMA" id="EWRYEMR"/>
<dbReference type="PANTHER" id="PTHR46588">
    <property type="entry name" value="SERINE/THREONINE/TYROSINE-INTERACTING PROTEIN"/>
    <property type="match status" value="1"/>
</dbReference>
<dbReference type="AlphaFoldDB" id="A0A0L8GB91"/>
<evidence type="ECO:0000259" key="2">
    <source>
        <dbReference type="PROSITE" id="PS50054"/>
    </source>
</evidence>
<feature type="domain" description="Tyrosine-protein phosphatase" evidence="2">
    <location>
        <begin position="28"/>
        <end position="176"/>
    </location>
</feature>
<dbReference type="GO" id="GO:0070372">
    <property type="term" value="P:regulation of ERK1 and ERK2 cascade"/>
    <property type="evidence" value="ECO:0007669"/>
    <property type="project" value="TreeGrafter"/>
</dbReference>
<dbReference type="GO" id="GO:0062026">
    <property type="term" value="P:negative regulation of SCF-dependent proteasomal ubiquitin-dependent catabolic process"/>
    <property type="evidence" value="ECO:0007669"/>
    <property type="project" value="TreeGrafter"/>
</dbReference>
<evidence type="ECO:0008006" key="5">
    <source>
        <dbReference type="Google" id="ProtNLM"/>
    </source>
</evidence>
<dbReference type="SMART" id="SM00195">
    <property type="entry name" value="DSPc"/>
    <property type="match status" value="1"/>
</dbReference>
<dbReference type="OrthoDB" id="426001at2759"/>
<reference evidence="4" key="1">
    <citation type="submission" date="2015-07" db="EMBL/GenBank/DDBJ databases">
        <title>MeaNS - Measles Nucleotide Surveillance Program.</title>
        <authorList>
            <person name="Tran T."/>
            <person name="Druce J."/>
        </authorList>
    </citation>
    <scope>NUCLEOTIDE SEQUENCE</scope>
    <source>
        <strain evidence="4">UCB-OBI-ISO-001</strain>
        <tissue evidence="4">Gonad</tissue>
    </source>
</reference>
<dbReference type="CDD" id="cd14522">
    <property type="entry name" value="DSP_STYX"/>
    <property type="match status" value="1"/>
</dbReference>
<dbReference type="PROSITE" id="PS50054">
    <property type="entry name" value="TYR_PHOSPHATASE_DUAL"/>
    <property type="match status" value="1"/>
</dbReference>
<evidence type="ECO:0000256" key="1">
    <source>
        <dbReference type="ARBA" id="ARBA00009649"/>
    </source>
</evidence>
<dbReference type="FunFam" id="3.90.190.10:FF:000036">
    <property type="entry name" value="Serine/threonine/tyrosine-interacting protein a"/>
    <property type="match status" value="1"/>
</dbReference>
<dbReference type="STRING" id="37653.A0A0L8GB91"/>
<dbReference type="SUPFAM" id="SSF52799">
    <property type="entry name" value="(Phosphotyrosine protein) phosphatases II"/>
    <property type="match status" value="1"/>
</dbReference>
<organism evidence="4">
    <name type="scientific">Octopus bimaculoides</name>
    <name type="common">California two-spotted octopus</name>
    <dbReference type="NCBI Taxonomy" id="37653"/>
    <lineage>
        <taxon>Eukaryota</taxon>
        <taxon>Metazoa</taxon>
        <taxon>Spiralia</taxon>
        <taxon>Lophotrochozoa</taxon>
        <taxon>Mollusca</taxon>
        <taxon>Cephalopoda</taxon>
        <taxon>Coleoidea</taxon>
        <taxon>Octopodiformes</taxon>
        <taxon>Octopoda</taxon>
        <taxon>Incirrata</taxon>
        <taxon>Octopodidae</taxon>
        <taxon>Octopus</taxon>
    </lineage>
</organism>
<feature type="domain" description="Tyrosine specific protein phosphatases" evidence="3">
    <location>
        <begin position="93"/>
        <end position="154"/>
    </location>
</feature>
<dbReference type="Gene3D" id="3.90.190.10">
    <property type="entry name" value="Protein tyrosine phosphatase superfamily"/>
    <property type="match status" value="1"/>
</dbReference>
<gene>
    <name evidence="4" type="ORF">OCBIM_22037281mg</name>
</gene>
<evidence type="ECO:0000259" key="3">
    <source>
        <dbReference type="PROSITE" id="PS50056"/>
    </source>
</evidence>
<protein>
    <recommendedName>
        <fullName evidence="5">Tyrosine-protein phosphatase domain-containing protein</fullName>
    </recommendedName>
</protein>
<sequence>MTDTACPLLTILDENDRDVDWSYSMRREMQEIVPGLFLGPYAAAMKNKYETLKKHGITHIVCIRQDVEARFIRPNFLQHFVYLLLNIADKPTENIIQHFKKVKDFLDDCFRQGGRALVHGNAGISRSAAMVIAFIMERYSLSYRQASSHVQLRRFCINPNEGFVRQLMEFEPIYRARMSQMNGQRSAEIGLLKRKYED</sequence>
<dbReference type="PANTHER" id="PTHR46588:SF1">
    <property type="entry name" value="SERINE_THREONINE_TYROSINE-INTERACTING PROTEIN"/>
    <property type="match status" value="1"/>
</dbReference>
<dbReference type="InterPro" id="IPR020422">
    <property type="entry name" value="TYR_PHOSPHATASE_DUAL_dom"/>
</dbReference>
<evidence type="ECO:0000313" key="4">
    <source>
        <dbReference type="EMBL" id="KOF73805.1"/>
    </source>
</evidence>
<dbReference type="PROSITE" id="PS50056">
    <property type="entry name" value="TYR_PHOSPHATASE_2"/>
    <property type="match status" value="1"/>
</dbReference>
<dbReference type="GO" id="GO:0005654">
    <property type="term" value="C:nucleoplasm"/>
    <property type="evidence" value="ECO:0007669"/>
    <property type="project" value="TreeGrafter"/>
</dbReference>
<dbReference type="InterPro" id="IPR000340">
    <property type="entry name" value="Dual-sp_phosphatase_cat-dom"/>
</dbReference>
<dbReference type="Pfam" id="PF00782">
    <property type="entry name" value="DSPc"/>
    <property type="match status" value="1"/>
</dbReference>
<proteinExistence type="inferred from homology"/>
<dbReference type="InterPro" id="IPR000387">
    <property type="entry name" value="Tyr_Pase_dom"/>
</dbReference>
<dbReference type="InterPro" id="IPR052449">
    <property type="entry name" value="STYX-Interacting_Phosphatase"/>
</dbReference>
<dbReference type="GO" id="GO:0005737">
    <property type="term" value="C:cytoplasm"/>
    <property type="evidence" value="ECO:0007669"/>
    <property type="project" value="TreeGrafter"/>
</dbReference>
<comment type="similarity">
    <text evidence="1">Belongs to the protein-tyrosine phosphatase family. Non-receptor class subfamily.</text>
</comment>
<dbReference type="EMBL" id="KQ422989">
    <property type="protein sequence ID" value="KOF73805.1"/>
    <property type="molecule type" value="Genomic_DNA"/>
</dbReference>